<dbReference type="AlphaFoldDB" id="A0A7R9BW61"/>
<feature type="non-terminal residue" evidence="2">
    <location>
        <position position="1"/>
    </location>
</feature>
<organism evidence="2">
    <name type="scientific">Notodromas monacha</name>
    <dbReference type="NCBI Taxonomy" id="399045"/>
    <lineage>
        <taxon>Eukaryota</taxon>
        <taxon>Metazoa</taxon>
        <taxon>Ecdysozoa</taxon>
        <taxon>Arthropoda</taxon>
        <taxon>Crustacea</taxon>
        <taxon>Oligostraca</taxon>
        <taxon>Ostracoda</taxon>
        <taxon>Podocopa</taxon>
        <taxon>Podocopida</taxon>
        <taxon>Cypridocopina</taxon>
        <taxon>Cypridoidea</taxon>
        <taxon>Cyprididae</taxon>
        <taxon>Notodromas</taxon>
    </lineage>
</organism>
<dbReference type="EMBL" id="OA884643">
    <property type="protein sequence ID" value="CAD7281080.1"/>
    <property type="molecule type" value="Genomic_DNA"/>
</dbReference>
<name>A0A7R9BW61_9CRUS</name>
<sequence>GLFGLGLFDRVDVERTFVAPAVSGIVTAGVLLAAYALLGPILGLGFSVKSFDNKADTGSDPVAAREGRSFKSVFRDRYPDWYNAISEFAPRYIDAVEAAERKDSCERLFTCTYGLRGLIDRIRGKLHTIFGKKNRI</sequence>
<evidence type="ECO:0000313" key="2">
    <source>
        <dbReference type="EMBL" id="CAD7281080.1"/>
    </source>
</evidence>
<dbReference type="Proteomes" id="UP000678499">
    <property type="component" value="Unassembled WGS sequence"/>
</dbReference>
<dbReference type="EMBL" id="CAJPEX010002606">
    <property type="protein sequence ID" value="CAG0921232.1"/>
    <property type="molecule type" value="Genomic_DNA"/>
</dbReference>
<evidence type="ECO:0000256" key="1">
    <source>
        <dbReference type="SAM" id="Phobius"/>
    </source>
</evidence>
<reference evidence="2" key="1">
    <citation type="submission" date="2020-11" db="EMBL/GenBank/DDBJ databases">
        <authorList>
            <person name="Tran Van P."/>
        </authorList>
    </citation>
    <scope>NUCLEOTIDE SEQUENCE</scope>
</reference>
<keyword evidence="1" id="KW-0472">Membrane</keyword>
<accession>A0A7R9BW61</accession>
<gene>
    <name evidence="2" type="ORF">NMOB1V02_LOCUS8733</name>
</gene>
<keyword evidence="1" id="KW-1133">Transmembrane helix</keyword>
<keyword evidence="3" id="KW-1185">Reference proteome</keyword>
<keyword evidence="1" id="KW-0812">Transmembrane</keyword>
<feature type="transmembrane region" description="Helical" evidence="1">
    <location>
        <begin position="17"/>
        <end position="44"/>
    </location>
</feature>
<proteinExistence type="predicted"/>
<evidence type="ECO:0000313" key="3">
    <source>
        <dbReference type="Proteomes" id="UP000678499"/>
    </source>
</evidence>
<protein>
    <submittedName>
        <fullName evidence="2">Uncharacterized protein</fullName>
    </submittedName>
</protein>